<feature type="transmembrane region" description="Helical" evidence="1">
    <location>
        <begin position="105"/>
        <end position="128"/>
    </location>
</feature>
<organism evidence="2 3">
    <name type="scientific">Conidiobolus coronatus (strain ATCC 28846 / CBS 209.66 / NRRL 28638)</name>
    <name type="common">Delacroixia coronata</name>
    <dbReference type="NCBI Taxonomy" id="796925"/>
    <lineage>
        <taxon>Eukaryota</taxon>
        <taxon>Fungi</taxon>
        <taxon>Fungi incertae sedis</taxon>
        <taxon>Zoopagomycota</taxon>
        <taxon>Entomophthoromycotina</taxon>
        <taxon>Entomophthoromycetes</taxon>
        <taxon>Entomophthorales</taxon>
        <taxon>Ancylistaceae</taxon>
        <taxon>Conidiobolus</taxon>
    </lineage>
</organism>
<protein>
    <submittedName>
        <fullName evidence="2">Uncharacterized protein</fullName>
    </submittedName>
</protein>
<name>A0A137P264_CONC2</name>
<reference evidence="2 3" key="1">
    <citation type="journal article" date="2015" name="Genome Biol. Evol.">
        <title>Phylogenomic analyses indicate that early fungi evolved digesting cell walls of algal ancestors of land plants.</title>
        <authorList>
            <person name="Chang Y."/>
            <person name="Wang S."/>
            <person name="Sekimoto S."/>
            <person name="Aerts A.L."/>
            <person name="Choi C."/>
            <person name="Clum A."/>
            <person name="LaButti K.M."/>
            <person name="Lindquist E.A."/>
            <person name="Yee Ngan C."/>
            <person name="Ohm R.A."/>
            <person name="Salamov A.A."/>
            <person name="Grigoriev I.V."/>
            <person name="Spatafora J.W."/>
            <person name="Berbee M.L."/>
        </authorList>
    </citation>
    <scope>NUCLEOTIDE SEQUENCE [LARGE SCALE GENOMIC DNA]</scope>
    <source>
        <strain evidence="2 3">NRRL 28638</strain>
    </source>
</reference>
<accession>A0A137P264</accession>
<evidence type="ECO:0000313" key="3">
    <source>
        <dbReference type="Proteomes" id="UP000070444"/>
    </source>
</evidence>
<proteinExistence type="predicted"/>
<dbReference type="Proteomes" id="UP000070444">
    <property type="component" value="Unassembled WGS sequence"/>
</dbReference>
<gene>
    <name evidence="2" type="ORF">CONCODRAFT_8475</name>
</gene>
<dbReference type="EMBL" id="KQ964546">
    <property type="protein sequence ID" value="KXN69137.1"/>
    <property type="molecule type" value="Genomic_DNA"/>
</dbReference>
<dbReference type="AlphaFoldDB" id="A0A137P264"/>
<keyword evidence="1" id="KW-1133">Transmembrane helix</keyword>
<keyword evidence="3" id="KW-1185">Reference proteome</keyword>
<feature type="transmembrane region" description="Helical" evidence="1">
    <location>
        <begin position="6"/>
        <end position="30"/>
    </location>
</feature>
<evidence type="ECO:0000256" key="1">
    <source>
        <dbReference type="SAM" id="Phobius"/>
    </source>
</evidence>
<evidence type="ECO:0000313" key="2">
    <source>
        <dbReference type="EMBL" id="KXN69137.1"/>
    </source>
</evidence>
<sequence length="240" mass="27796">MDLNNEYIYLFALSFITLLILDFMILEIVLQLGVFAFGKATLRIVMILGLELQAISVYLFNMYPQHAMLYLIIGAFAWGIWNPLYYYMLIEQNTFWMQPKEKKGLYIAFSLFVVWVAYMAIAAILAGFQVVPLSLLTINLNLDLVELIYLSLTEFYINYKIYQFSRDKLKSVSPVLWAKVKISLIIFTLCIVLDVFIVVTENIGNPNFAYEVKTCSFAFKIVFKCMCFQFIKGIVVSIEQ</sequence>
<feature type="transmembrane region" description="Helical" evidence="1">
    <location>
        <begin position="180"/>
        <end position="199"/>
    </location>
</feature>
<feature type="transmembrane region" description="Helical" evidence="1">
    <location>
        <begin position="140"/>
        <end position="159"/>
    </location>
</feature>
<feature type="transmembrane region" description="Helical" evidence="1">
    <location>
        <begin position="42"/>
        <end position="61"/>
    </location>
</feature>
<keyword evidence="1" id="KW-0812">Transmembrane</keyword>
<feature type="transmembrane region" description="Helical" evidence="1">
    <location>
        <begin position="67"/>
        <end position="85"/>
    </location>
</feature>
<keyword evidence="1" id="KW-0472">Membrane</keyword>